<name>A0A9X2P4G9_9BACT</name>
<comment type="caution">
    <text evidence="2">The sequence shown here is derived from an EMBL/GenBank/DDBJ whole genome shotgun (WGS) entry which is preliminary data.</text>
</comment>
<keyword evidence="1" id="KW-0175">Coiled coil</keyword>
<evidence type="ECO:0000313" key="3">
    <source>
        <dbReference type="Proteomes" id="UP001142175"/>
    </source>
</evidence>
<organism evidence="2 3">
    <name type="scientific">Aquiflexum gelatinilyticum</name>
    <dbReference type="NCBI Taxonomy" id="2961943"/>
    <lineage>
        <taxon>Bacteria</taxon>
        <taxon>Pseudomonadati</taxon>
        <taxon>Bacteroidota</taxon>
        <taxon>Cytophagia</taxon>
        <taxon>Cytophagales</taxon>
        <taxon>Cyclobacteriaceae</taxon>
        <taxon>Aquiflexum</taxon>
    </lineage>
</organism>
<evidence type="ECO:0000313" key="2">
    <source>
        <dbReference type="EMBL" id="MCR9015851.1"/>
    </source>
</evidence>
<feature type="coiled-coil region" evidence="1">
    <location>
        <begin position="25"/>
        <end position="92"/>
    </location>
</feature>
<dbReference type="AlphaFoldDB" id="A0A9X2P4G9"/>
<reference evidence="2" key="1">
    <citation type="submission" date="2022-08" db="EMBL/GenBank/DDBJ databases">
        <authorList>
            <person name="Zhang D."/>
        </authorList>
    </citation>
    <scope>NUCLEOTIDE SEQUENCE</scope>
    <source>
        <strain evidence="2">XJ19-11</strain>
    </source>
</reference>
<proteinExistence type="predicted"/>
<dbReference type="RefSeq" id="WP_258423714.1">
    <property type="nucleotide sequence ID" value="NZ_JANSUY010000010.1"/>
</dbReference>
<dbReference type="PROSITE" id="PS51257">
    <property type="entry name" value="PROKAR_LIPOPROTEIN"/>
    <property type="match status" value="1"/>
</dbReference>
<dbReference type="EMBL" id="JANSUY010000010">
    <property type="protein sequence ID" value="MCR9015851.1"/>
    <property type="molecule type" value="Genomic_DNA"/>
</dbReference>
<sequence>MMNIKSKVSSLLLVSAIGFGFGSCSKPIEEKMDDAESKVEEKQDEVTEAKVDLYQVASDSATQVTEYLMVTKERLKENTQNLEEIKEGFSSDKTDRKLAYDEELTSLINQNRALIAVVNDTPAIQSDTWKNVRVELNQQMDDLEKSIAELKEKVTIKP</sequence>
<feature type="coiled-coil region" evidence="1">
    <location>
        <begin position="126"/>
        <end position="153"/>
    </location>
</feature>
<dbReference type="Proteomes" id="UP001142175">
    <property type="component" value="Unassembled WGS sequence"/>
</dbReference>
<keyword evidence="3" id="KW-1185">Reference proteome</keyword>
<accession>A0A9X2P4G9</accession>
<evidence type="ECO:0000256" key="1">
    <source>
        <dbReference type="SAM" id="Coils"/>
    </source>
</evidence>
<gene>
    <name evidence="2" type="ORF">NU887_12450</name>
</gene>
<protein>
    <submittedName>
        <fullName evidence="2">Uncharacterized protein</fullName>
    </submittedName>
</protein>